<feature type="compositionally biased region" description="Polar residues" evidence="1">
    <location>
        <begin position="160"/>
        <end position="170"/>
    </location>
</feature>
<organism evidence="2 3">
    <name type="scientific">Cotesia glomerata</name>
    <name type="common">Lepidopteran parasitic wasp</name>
    <name type="synonym">Apanteles glomeratus</name>
    <dbReference type="NCBI Taxonomy" id="32391"/>
    <lineage>
        <taxon>Eukaryota</taxon>
        <taxon>Metazoa</taxon>
        <taxon>Ecdysozoa</taxon>
        <taxon>Arthropoda</taxon>
        <taxon>Hexapoda</taxon>
        <taxon>Insecta</taxon>
        <taxon>Pterygota</taxon>
        <taxon>Neoptera</taxon>
        <taxon>Endopterygota</taxon>
        <taxon>Hymenoptera</taxon>
        <taxon>Apocrita</taxon>
        <taxon>Ichneumonoidea</taxon>
        <taxon>Braconidae</taxon>
        <taxon>Microgastrinae</taxon>
        <taxon>Cotesia</taxon>
    </lineage>
</organism>
<gene>
    <name evidence="2" type="ORF">KQX54_017506</name>
</gene>
<accession>A0AAV7HZ01</accession>
<reference evidence="2 3" key="1">
    <citation type="journal article" date="2021" name="J. Hered.">
        <title>A chromosome-level genome assembly of the parasitoid wasp, Cotesia glomerata (Hymenoptera: Braconidae).</title>
        <authorList>
            <person name="Pinto B.J."/>
            <person name="Weis J.J."/>
            <person name="Gamble T."/>
            <person name="Ode P.J."/>
            <person name="Paul R."/>
            <person name="Zaspel J.M."/>
        </authorList>
    </citation>
    <scope>NUCLEOTIDE SEQUENCE [LARGE SCALE GENOMIC DNA]</scope>
    <source>
        <strain evidence="2">CgM1</strain>
    </source>
</reference>
<keyword evidence="3" id="KW-1185">Reference proteome</keyword>
<dbReference type="EMBL" id="JAHXZJ010002982">
    <property type="protein sequence ID" value="KAH0535597.1"/>
    <property type="molecule type" value="Genomic_DNA"/>
</dbReference>
<dbReference type="Proteomes" id="UP000826195">
    <property type="component" value="Unassembled WGS sequence"/>
</dbReference>
<evidence type="ECO:0000313" key="2">
    <source>
        <dbReference type="EMBL" id="KAH0535597.1"/>
    </source>
</evidence>
<name>A0AAV7HZ01_COTGL</name>
<evidence type="ECO:0000256" key="1">
    <source>
        <dbReference type="SAM" id="MobiDB-lite"/>
    </source>
</evidence>
<evidence type="ECO:0000313" key="3">
    <source>
        <dbReference type="Proteomes" id="UP000826195"/>
    </source>
</evidence>
<protein>
    <submittedName>
        <fullName evidence="2">Uncharacterized protein</fullName>
    </submittedName>
</protein>
<comment type="caution">
    <text evidence="2">The sequence shown here is derived from an EMBL/GenBank/DDBJ whole genome shotgun (WGS) entry which is preliminary data.</text>
</comment>
<feature type="region of interest" description="Disordered" evidence="1">
    <location>
        <begin position="136"/>
        <end position="180"/>
    </location>
</feature>
<sequence length="260" mass="29662">MGLFIHLMNPGEACEESEQTEIRNLVSGGTDVSESHRLRAEIKRWRAVSRIKARDAKRKAVALHNTLTVIQFELYLGSVEWCVLKRAPRKTSRISPMKLAHSVFSPFKHTNIQTYKHRNEPAEDSSACEMKKIKAEGNRGRNTPLREPEHKIGKHGEAQPTATVTPLHLNSSSSSKEKKRKRIETAESFVAEVVGVVPRSTKVYPLNNECRESERNEHQPSTRRWMQMQRYTPGGTLYCSTLPLRYVPEGENETTPMLCR</sequence>
<proteinExistence type="predicted"/>
<dbReference type="AlphaFoldDB" id="A0AAV7HZ01"/>
<feature type="compositionally biased region" description="Basic and acidic residues" evidence="1">
    <location>
        <begin position="136"/>
        <end position="157"/>
    </location>
</feature>